<name>A0A846I3M8_CLOBO</name>
<protein>
    <submittedName>
        <fullName evidence="3">IS3 family transposase</fullName>
    </submittedName>
</protein>
<dbReference type="GO" id="GO:0003676">
    <property type="term" value="F:nucleic acid binding"/>
    <property type="evidence" value="ECO:0007669"/>
    <property type="project" value="InterPro"/>
</dbReference>
<dbReference type="InterPro" id="IPR025948">
    <property type="entry name" value="HTH-like_dom"/>
</dbReference>
<evidence type="ECO:0000256" key="1">
    <source>
        <dbReference type="ARBA" id="ARBA00002286"/>
    </source>
</evidence>
<dbReference type="SUPFAM" id="SSF53098">
    <property type="entry name" value="Ribonuclease H-like"/>
    <property type="match status" value="1"/>
</dbReference>
<dbReference type="Gene3D" id="3.30.420.10">
    <property type="entry name" value="Ribonuclease H-like superfamily/Ribonuclease H"/>
    <property type="match status" value="1"/>
</dbReference>
<dbReference type="EMBL" id="SGKC01000086">
    <property type="protein sequence ID" value="NEZ94253.1"/>
    <property type="molecule type" value="Genomic_DNA"/>
</dbReference>
<dbReference type="AlphaFoldDB" id="A0A846I3M8"/>
<dbReference type="InterPro" id="IPR001584">
    <property type="entry name" value="Integrase_cat-core"/>
</dbReference>
<reference evidence="3 4" key="1">
    <citation type="submission" date="2019-02" db="EMBL/GenBank/DDBJ databases">
        <title>Genome sequencing of Clostridium botulinum clinical isolates.</title>
        <authorList>
            <person name="Brunt J."/>
            <person name="Van Vliet A.H.M."/>
            <person name="Stringer S.C."/>
            <person name="Grant K.A."/>
            <person name="Carter A.C."/>
            <person name="Peck M.W."/>
        </authorList>
    </citation>
    <scope>NUCLEOTIDE SEQUENCE [LARGE SCALE GENOMIC DNA]</scope>
    <source>
        <strain evidence="3 4">H142660711</strain>
    </source>
</reference>
<comment type="function">
    <text evidence="1">Involved in the transposition of the insertion sequence.</text>
</comment>
<comment type="caution">
    <text evidence="3">The sequence shown here is derived from an EMBL/GenBank/DDBJ whole genome shotgun (WGS) entry which is preliminary data.</text>
</comment>
<dbReference type="Proteomes" id="UP000473887">
    <property type="component" value="Unassembled WGS sequence"/>
</dbReference>
<sequence>MGRDRKGAILSQVQNETIYLAIQEIHNNKNCTISELCRIAEISRSAYYKWLNRKEGANEQFNKSLIPLIKDAYEERNGILDYRQMTIKLNRENNFHVNGKRIYRLIQIFGLKSVCRKKKRTYIKSIPEITAENVLGREFTTNKFGEKWLTDVTEFKYGASNKAYLSAILDLSDKSIVAFVLGHSNNNALVFETFDIAHGQYPESKPIFHSDRGFQYTSRMFKKKLDDAGMTQSMSRVSRCIDNGPMKAFWGMLKSEMYYLKTFNTYEELREAVEEYIDYYNSSRYQKRLNCMTPLEYRNYLQKKVV</sequence>
<dbReference type="GO" id="GO:0015074">
    <property type="term" value="P:DNA integration"/>
    <property type="evidence" value="ECO:0007669"/>
    <property type="project" value="InterPro"/>
</dbReference>
<evidence type="ECO:0000259" key="2">
    <source>
        <dbReference type="PROSITE" id="PS50994"/>
    </source>
</evidence>
<organism evidence="3 4">
    <name type="scientific">Clostridium botulinum</name>
    <dbReference type="NCBI Taxonomy" id="1491"/>
    <lineage>
        <taxon>Bacteria</taxon>
        <taxon>Bacillati</taxon>
        <taxon>Bacillota</taxon>
        <taxon>Clostridia</taxon>
        <taxon>Eubacteriales</taxon>
        <taxon>Clostridiaceae</taxon>
        <taxon>Clostridium</taxon>
    </lineage>
</organism>
<dbReference type="InterPro" id="IPR012337">
    <property type="entry name" value="RNaseH-like_sf"/>
</dbReference>
<gene>
    <name evidence="3" type="ORF">EXM69_20525</name>
</gene>
<dbReference type="PANTHER" id="PTHR46889:SF4">
    <property type="entry name" value="TRANSPOSASE INSO FOR INSERTION SEQUENCE ELEMENT IS911B-RELATED"/>
    <property type="match status" value="1"/>
</dbReference>
<dbReference type="InterPro" id="IPR048020">
    <property type="entry name" value="Transpos_IS3"/>
</dbReference>
<evidence type="ECO:0000313" key="4">
    <source>
        <dbReference type="Proteomes" id="UP000473887"/>
    </source>
</evidence>
<dbReference type="NCBIfam" id="NF033516">
    <property type="entry name" value="transpos_IS3"/>
    <property type="match status" value="1"/>
</dbReference>
<dbReference type="InterPro" id="IPR036397">
    <property type="entry name" value="RNaseH_sf"/>
</dbReference>
<dbReference type="PANTHER" id="PTHR46889">
    <property type="entry name" value="TRANSPOSASE INSF FOR INSERTION SEQUENCE IS3B-RELATED"/>
    <property type="match status" value="1"/>
</dbReference>
<dbReference type="Pfam" id="PF13333">
    <property type="entry name" value="rve_2"/>
    <property type="match status" value="1"/>
</dbReference>
<evidence type="ECO:0000313" key="3">
    <source>
        <dbReference type="EMBL" id="NEZ94253.1"/>
    </source>
</evidence>
<accession>A0A846I3M8</accession>
<feature type="domain" description="Integrase catalytic" evidence="2">
    <location>
        <begin position="139"/>
        <end position="302"/>
    </location>
</feature>
<proteinExistence type="predicted"/>
<dbReference type="Pfam" id="PF00665">
    <property type="entry name" value="rve"/>
    <property type="match status" value="1"/>
</dbReference>
<dbReference type="InterPro" id="IPR050900">
    <property type="entry name" value="Transposase_IS3/IS150/IS904"/>
</dbReference>
<dbReference type="PROSITE" id="PS50994">
    <property type="entry name" value="INTEGRASE"/>
    <property type="match status" value="1"/>
</dbReference>
<dbReference type="Pfam" id="PF13276">
    <property type="entry name" value="HTH_21"/>
    <property type="match status" value="1"/>
</dbReference>